<reference evidence="8" key="3">
    <citation type="submission" date="2025-09" db="UniProtKB">
        <authorList>
            <consortium name="Ensembl"/>
        </authorList>
    </citation>
    <scope>IDENTIFICATION</scope>
</reference>
<evidence type="ECO:0000256" key="5">
    <source>
        <dbReference type="ARBA" id="ARBA00043266"/>
    </source>
</evidence>
<evidence type="ECO:0000259" key="7">
    <source>
        <dbReference type="PROSITE" id="PS50835"/>
    </source>
</evidence>
<keyword evidence="4" id="KW-0393">Immunoglobulin domain</keyword>
<keyword evidence="1 6" id="KW-0732">Signal</keyword>
<dbReference type="InterPro" id="IPR013783">
    <property type="entry name" value="Ig-like_fold"/>
</dbReference>
<organism evidence="8 9">
    <name type="scientific">Suricata suricatta</name>
    <name type="common">Meerkat</name>
    <dbReference type="NCBI Taxonomy" id="37032"/>
    <lineage>
        <taxon>Eukaryota</taxon>
        <taxon>Metazoa</taxon>
        <taxon>Chordata</taxon>
        <taxon>Craniata</taxon>
        <taxon>Vertebrata</taxon>
        <taxon>Euteleostomi</taxon>
        <taxon>Mammalia</taxon>
        <taxon>Eutheria</taxon>
        <taxon>Laurasiatheria</taxon>
        <taxon>Carnivora</taxon>
        <taxon>Feliformia</taxon>
        <taxon>Herpestidae</taxon>
        <taxon>Suricata</taxon>
    </lineage>
</organism>
<evidence type="ECO:0000256" key="2">
    <source>
        <dbReference type="ARBA" id="ARBA00023130"/>
    </source>
</evidence>
<dbReference type="PROSITE" id="PS50835">
    <property type="entry name" value="IG_LIKE"/>
    <property type="match status" value="1"/>
</dbReference>
<dbReference type="InterPro" id="IPR036179">
    <property type="entry name" value="Ig-like_dom_sf"/>
</dbReference>
<feature type="domain" description="Ig-like" evidence="7">
    <location>
        <begin position="17"/>
        <end position="132"/>
    </location>
</feature>
<protein>
    <recommendedName>
        <fullName evidence="7">Ig-like domain-containing protein</fullName>
    </recommendedName>
</protein>
<keyword evidence="2" id="KW-1064">Adaptive immunity</keyword>
<evidence type="ECO:0000313" key="9">
    <source>
        <dbReference type="Proteomes" id="UP000472268"/>
    </source>
</evidence>
<keyword evidence="3" id="KW-0675">Receptor</keyword>
<dbReference type="GO" id="GO:0002250">
    <property type="term" value="P:adaptive immune response"/>
    <property type="evidence" value="ECO:0007669"/>
    <property type="project" value="UniProtKB-KW"/>
</dbReference>
<evidence type="ECO:0000256" key="1">
    <source>
        <dbReference type="ARBA" id="ARBA00022729"/>
    </source>
</evidence>
<name>A0A673T7U3_SURSU</name>
<dbReference type="InterPro" id="IPR003599">
    <property type="entry name" value="Ig_sub"/>
</dbReference>
<keyword evidence="9" id="KW-1185">Reference proteome</keyword>
<dbReference type="PANTHER" id="PTHR19367:SF24">
    <property type="entry name" value="T CELL RECEPTOR ALPHA VARIABLE 8-4"/>
    <property type="match status" value="1"/>
</dbReference>
<dbReference type="Pfam" id="PF07686">
    <property type="entry name" value="V-set"/>
    <property type="match status" value="1"/>
</dbReference>
<dbReference type="PANTHER" id="PTHR19367">
    <property type="entry name" value="T-CELL RECEPTOR ALPHA CHAIN V REGION"/>
    <property type="match status" value="1"/>
</dbReference>
<sequence length="171" mass="18939">MSLAPVPMLVFMILSAPRGTGAQSVTQPDVHVTVSEEAPLELRCNYSSSVQPYVFWYVQYPNQGLRLLLKYIAGATLVKGTGGFEAEFRRSEKSFHLRKPSVHVNDAAKYFCAVSDTAPGTTRGAEHKLLVNVRLPVTQGIHLGHFQRDLIFYGDKINSGAKLLSSMQTWI</sequence>
<dbReference type="InterPro" id="IPR013106">
    <property type="entry name" value="Ig_V-set"/>
</dbReference>
<keyword evidence="5" id="KW-0391">Immunity</keyword>
<reference evidence="8" key="2">
    <citation type="submission" date="2025-08" db="UniProtKB">
        <authorList>
            <consortium name="Ensembl"/>
        </authorList>
    </citation>
    <scope>IDENTIFICATION</scope>
</reference>
<dbReference type="InterPro" id="IPR007110">
    <property type="entry name" value="Ig-like_dom"/>
</dbReference>
<evidence type="ECO:0000256" key="3">
    <source>
        <dbReference type="ARBA" id="ARBA00023170"/>
    </source>
</evidence>
<feature type="chain" id="PRO_5025361112" description="Ig-like domain-containing protein" evidence="6">
    <location>
        <begin position="23"/>
        <end position="171"/>
    </location>
</feature>
<dbReference type="Gene3D" id="2.60.40.10">
    <property type="entry name" value="Immunoglobulins"/>
    <property type="match status" value="1"/>
</dbReference>
<feature type="signal peptide" evidence="6">
    <location>
        <begin position="1"/>
        <end position="22"/>
    </location>
</feature>
<dbReference type="Ensembl" id="ENSSSUT00005010771.1">
    <property type="protein sequence ID" value="ENSSSUP00005009382.1"/>
    <property type="gene ID" value="ENSSSUG00005006040.1"/>
</dbReference>
<dbReference type="GO" id="GO:0042101">
    <property type="term" value="C:T cell receptor complex"/>
    <property type="evidence" value="ECO:0007669"/>
    <property type="project" value="UniProtKB-KW"/>
</dbReference>
<keyword evidence="5" id="KW-1279">T cell receptor</keyword>
<accession>A0A673T7U3</accession>
<dbReference type="AlphaFoldDB" id="A0A673T7U3"/>
<dbReference type="SMART" id="SM00409">
    <property type="entry name" value="IG"/>
    <property type="match status" value="1"/>
</dbReference>
<dbReference type="SMART" id="SM00406">
    <property type="entry name" value="IGv"/>
    <property type="match status" value="1"/>
</dbReference>
<evidence type="ECO:0000256" key="6">
    <source>
        <dbReference type="SAM" id="SignalP"/>
    </source>
</evidence>
<dbReference type="InterPro" id="IPR051287">
    <property type="entry name" value="TCR_variable_region"/>
</dbReference>
<dbReference type="Proteomes" id="UP000472268">
    <property type="component" value="Chromosome 9"/>
</dbReference>
<reference evidence="8 9" key="1">
    <citation type="submission" date="2019-05" db="EMBL/GenBank/DDBJ databases">
        <title>A Chromosome-scale Meerkat (S. suricatta) Genome Assembly.</title>
        <authorList>
            <person name="Dudchenko O."/>
            <person name="Lieberman Aiden E."/>
            <person name="Tung J."/>
            <person name="Barreiro L.B."/>
            <person name="Clutton-Brock T.H."/>
        </authorList>
    </citation>
    <scope>NUCLEOTIDE SEQUENCE [LARGE SCALE GENOMIC DNA]</scope>
</reference>
<dbReference type="OMA" id="PMLVFMI"/>
<dbReference type="SUPFAM" id="SSF48726">
    <property type="entry name" value="Immunoglobulin"/>
    <property type="match status" value="1"/>
</dbReference>
<proteinExistence type="predicted"/>
<evidence type="ECO:0000256" key="4">
    <source>
        <dbReference type="ARBA" id="ARBA00023319"/>
    </source>
</evidence>
<evidence type="ECO:0000313" key="8">
    <source>
        <dbReference type="Ensembl" id="ENSSSUP00005009382.1"/>
    </source>
</evidence>